<keyword evidence="6 12" id="KW-0479">Metal-binding</keyword>
<evidence type="ECO:0000256" key="3">
    <source>
        <dbReference type="ARBA" id="ARBA00022679"/>
    </source>
</evidence>
<evidence type="ECO:0000256" key="5">
    <source>
        <dbReference type="ARBA" id="ARBA00022694"/>
    </source>
</evidence>
<dbReference type="SUPFAM" id="SSF50104">
    <property type="entry name" value="Translation proteins SH3-like domain"/>
    <property type="match status" value="1"/>
</dbReference>
<dbReference type="PANTHER" id="PTHR12998:SF0">
    <property type="entry name" value="TRNA:M(4)X MODIFICATION ENZYME TRM13 HOMOLOG"/>
    <property type="match status" value="1"/>
</dbReference>
<dbReference type="InterPro" id="IPR014722">
    <property type="entry name" value="Rib_uL2_dom2"/>
</dbReference>
<dbReference type="EC" id="2.1.1.225" evidence="12"/>
<dbReference type="InterPro" id="IPR021721">
    <property type="entry name" value="Znf_CCCH-type_TRM13"/>
</dbReference>
<comment type="catalytic activity">
    <reaction evidence="9 12">
        <text>cytidine(4) in tRNA(Pro) + S-adenosyl-L-methionine = 2'-O-methylcytidine(4) in tRNA(Pro) + S-adenosyl-L-homocysteine + H(+)</text>
        <dbReference type="Rhea" id="RHEA:32767"/>
        <dbReference type="Rhea" id="RHEA-COMP:10397"/>
        <dbReference type="Rhea" id="RHEA-COMP:10398"/>
        <dbReference type="ChEBI" id="CHEBI:15378"/>
        <dbReference type="ChEBI" id="CHEBI:57856"/>
        <dbReference type="ChEBI" id="CHEBI:59789"/>
        <dbReference type="ChEBI" id="CHEBI:74495"/>
        <dbReference type="ChEBI" id="CHEBI:82748"/>
        <dbReference type="EC" id="2.1.1.225"/>
    </reaction>
</comment>
<accession>F1L4Q9</accession>
<dbReference type="InterPro" id="IPR048670">
    <property type="entry name" value="IF5A-like_N"/>
</dbReference>
<dbReference type="EMBL" id="JI171317">
    <property type="protein sequence ID" value="ADY45113.1"/>
    <property type="molecule type" value="mRNA"/>
</dbReference>
<comment type="function">
    <text evidence="12">tRNA methylase which 2'-O-methylates cytidine(4) in tRNA(Pro) and tRNA(Gly)(GCC), and adenosine(4) in tRNA(His).</text>
</comment>
<dbReference type="Pfam" id="PF21485">
    <property type="entry name" value="IF5A-like_N"/>
    <property type="match status" value="1"/>
</dbReference>
<name>F1L4Q9_ASCSU</name>
<protein>
    <recommendedName>
        <fullName evidence="12">tRNA:m(4)X modification enzyme TRM13</fullName>
        <ecNumber evidence="12">2.1.1.225</ecNumber>
    </recommendedName>
</protein>
<dbReference type="InterPro" id="IPR022776">
    <property type="entry name" value="TRM13/UPF0224_CHHC_Znf_dom"/>
</dbReference>
<keyword evidence="4 12" id="KW-0949">S-adenosyl-L-methionine</keyword>
<dbReference type="GO" id="GO:0008270">
    <property type="term" value="F:zinc ion binding"/>
    <property type="evidence" value="ECO:0007669"/>
    <property type="project" value="UniProtKB-KW"/>
</dbReference>
<evidence type="ECO:0000313" key="15">
    <source>
        <dbReference type="EMBL" id="ADY45113.1"/>
    </source>
</evidence>
<evidence type="ECO:0000259" key="14">
    <source>
        <dbReference type="PROSITE" id="PS51800"/>
    </source>
</evidence>
<dbReference type="PANTHER" id="PTHR12998">
    <property type="entry name" value="TRNA:M(4)X MODIFICATION ENZYME TRM13 HOMOLOG"/>
    <property type="match status" value="1"/>
</dbReference>
<proteinExistence type="evidence at transcript level"/>
<dbReference type="Gene3D" id="2.30.30.30">
    <property type="match status" value="1"/>
</dbReference>
<evidence type="ECO:0000256" key="8">
    <source>
        <dbReference type="ARBA" id="ARBA00022833"/>
    </source>
</evidence>
<dbReference type="PROSITE" id="PS51800">
    <property type="entry name" value="ZF_CHHC_U11_48K"/>
    <property type="match status" value="1"/>
</dbReference>
<dbReference type="GO" id="GO:0030488">
    <property type="term" value="P:tRNA methylation"/>
    <property type="evidence" value="ECO:0007669"/>
    <property type="project" value="InterPro"/>
</dbReference>
<feature type="domain" description="CHHC U11-48K-type" evidence="14">
    <location>
        <begin position="98"/>
        <end position="125"/>
    </location>
</feature>
<dbReference type="Pfam" id="PF05206">
    <property type="entry name" value="TRM13"/>
    <property type="match status" value="1"/>
</dbReference>
<feature type="region of interest" description="Disordered" evidence="13">
    <location>
        <begin position="1"/>
        <end position="22"/>
    </location>
</feature>
<keyword evidence="5 12" id="KW-0819">tRNA processing</keyword>
<dbReference type="InterPro" id="IPR039044">
    <property type="entry name" value="Trm13"/>
</dbReference>
<evidence type="ECO:0000256" key="4">
    <source>
        <dbReference type="ARBA" id="ARBA00022691"/>
    </source>
</evidence>
<evidence type="ECO:0000256" key="6">
    <source>
        <dbReference type="ARBA" id="ARBA00022723"/>
    </source>
</evidence>
<keyword evidence="8 12" id="KW-0862">Zinc</keyword>
<comment type="similarity">
    <text evidence="1 12">Belongs to the methyltransferase TRM13 family.</text>
</comment>
<dbReference type="InterPro" id="IPR008991">
    <property type="entry name" value="Translation_prot_SH3-like_sf"/>
</dbReference>
<keyword evidence="7 12" id="KW-0863">Zinc-finger</keyword>
<feature type="compositionally biased region" description="Basic and acidic residues" evidence="13">
    <location>
        <begin position="9"/>
        <end position="19"/>
    </location>
</feature>
<dbReference type="Pfam" id="PF11722">
    <property type="entry name" value="zf-TRM13_CCCH"/>
    <property type="match status" value="1"/>
</dbReference>
<dbReference type="GO" id="GO:0106050">
    <property type="term" value="F:tRNA 2'-O-methyltransferase activity"/>
    <property type="evidence" value="ECO:0007669"/>
    <property type="project" value="UniProtKB-UniRule"/>
</dbReference>
<evidence type="ECO:0000256" key="10">
    <source>
        <dbReference type="ARBA" id="ARBA00048635"/>
    </source>
</evidence>
<evidence type="ECO:0000256" key="1">
    <source>
        <dbReference type="ARBA" id="ARBA00005265"/>
    </source>
</evidence>
<keyword evidence="3 12" id="KW-0808">Transferase</keyword>
<evidence type="ECO:0000256" key="7">
    <source>
        <dbReference type="ARBA" id="ARBA00022771"/>
    </source>
</evidence>
<evidence type="ECO:0000256" key="11">
    <source>
        <dbReference type="ARBA" id="ARBA00049393"/>
    </source>
</evidence>
<organism evidence="15">
    <name type="scientific">Ascaris suum</name>
    <name type="common">Pig roundworm</name>
    <name type="synonym">Ascaris lumbricoides</name>
    <dbReference type="NCBI Taxonomy" id="6253"/>
    <lineage>
        <taxon>Eukaryota</taxon>
        <taxon>Metazoa</taxon>
        <taxon>Ecdysozoa</taxon>
        <taxon>Nematoda</taxon>
        <taxon>Chromadorea</taxon>
        <taxon>Rhabditida</taxon>
        <taxon>Spirurina</taxon>
        <taxon>Ascaridomorpha</taxon>
        <taxon>Ascaridoidea</taxon>
        <taxon>Ascarididae</taxon>
        <taxon>Ascaris</taxon>
    </lineage>
</organism>
<dbReference type="AlphaFoldDB" id="F1L4Q9"/>
<sequence length="477" mass="54168">MAAPTSNMTDHEHDHDFHTGDAGAAATFPKQCSALRKNEHVMIKGRPCKVVEREPMVEELQRCTYVLPLKKRKCRMLVKKGKLFCGEHAIFDPEQTERIPCPNDPKHTVNKSELEEHLAKRCNSRLSAEPWIVHNLNFIEVPDGGEERENGRPNEMQLSRMSVLIQMVFEKVSSRIVERILQTPLIEQYLRSNTQLGETHRKHLIQHSSIIGHLEEASLLKNDPTCCIIDLGAGRAQLSYWMARTSPKSRFLLIDHTGCRNKHDNKALQEDPSLRIDRLRCSIEHMDLSKVDCIKDAEGVVAVCKHFCGSATDCGIRCLSNAIQRGIHICGFALAPCCHHKSTFTQYTGKNFLTKYDICGEEDFNVLRYFATWAVCGMRAVEPLRNFENESNVSAVILNECDSMSSTAEKMDVPASIAPVPSLWTREHKEILGRQAKTILEMGRAEYLQSFGYRVSVYKYVDFRLSPENLLIVGTER</sequence>
<comment type="catalytic activity">
    <reaction evidence="11 12">
        <text>adenosine(4) in tRNA(His) + S-adenosyl-L-methionine = 2'-O-methyladenosine(4) in tRNA(His) + S-adenosyl-L-homocysteine + H(+)</text>
        <dbReference type="Rhea" id="RHEA:43196"/>
        <dbReference type="Rhea" id="RHEA-COMP:10401"/>
        <dbReference type="Rhea" id="RHEA-COMP:10402"/>
        <dbReference type="ChEBI" id="CHEBI:15378"/>
        <dbReference type="ChEBI" id="CHEBI:57856"/>
        <dbReference type="ChEBI" id="CHEBI:59789"/>
        <dbReference type="ChEBI" id="CHEBI:74411"/>
        <dbReference type="ChEBI" id="CHEBI:74477"/>
        <dbReference type="EC" id="2.1.1.225"/>
    </reaction>
</comment>
<evidence type="ECO:0000256" key="12">
    <source>
        <dbReference type="RuleBase" id="RU367103"/>
    </source>
</evidence>
<evidence type="ECO:0000256" key="13">
    <source>
        <dbReference type="SAM" id="MobiDB-lite"/>
    </source>
</evidence>
<reference evidence="15" key="1">
    <citation type="journal article" date="2011" name="Genome Res.">
        <title>Deep small RNA sequencing from the nematode Ascaris reveals conservation, functional diversification, and novel developmental profiles.</title>
        <authorList>
            <person name="Wang J."/>
            <person name="Czech B."/>
            <person name="Crunk A."/>
            <person name="Wallace A."/>
            <person name="Mitreva M."/>
            <person name="Hannon G.J."/>
            <person name="Davis R.E."/>
        </authorList>
    </citation>
    <scope>NUCLEOTIDE SEQUENCE</scope>
</reference>
<evidence type="ECO:0000256" key="2">
    <source>
        <dbReference type="ARBA" id="ARBA00022603"/>
    </source>
</evidence>
<keyword evidence="2 12" id="KW-0489">Methyltransferase</keyword>
<dbReference type="InterPro" id="IPR007871">
    <property type="entry name" value="Methyltransferase_TRM13"/>
</dbReference>
<dbReference type="Pfam" id="PF05253">
    <property type="entry name" value="zf-U11-48K"/>
    <property type="match status" value="1"/>
</dbReference>
<comment type="catalytic activity">
    <reaction evidence="10 12">
        <text>cytidine(4) in tRNA(Gly)(GCC) + S-adenosyl-L-methionine = 2'-O-methylcytidine(4) in tRNA(Gly)(GCC) + S-adenosyl-L-homocysteine + H(+)</text>
        <dbReference type="Rhea" id="RHEA:43192"/>
        <dbReference type="Rhea" id="RHEA-COMP:10399"/>
        <dbReference type="Rhea" id="RHEA-COMP:10400"/>
        <dbReference type="ChEBI" id="CHEBI:15378"/>
        <dbReference type="ChEBI" id="CHEBI:57856"/>
        <dbReference type="ChEBI" id="CHEBI:59789"/>
        <dbReference type="ChEBI" id="CHEBI:74495"/>
        <dbReference type="ChEBI" id="CHEBI:82748"/>
        <dbReference type="EC" id="2.1.1.225"/>
    </reaction>
</comment>
<evidence type="ECO:0000256" key="9">
    <source>
        <dbReference type="ARBA" id="ARBA00048165"/>
    </source>
</evidence>